<keyword evidence="1" id="KW-0812">Transmembrane</keyword>
<keyword evidence="1" id="KW-1133">Transmembrane helix</keyword>
<gene>
    <name evidence="2" type="ORF">ABA45_05760</name>
</gene>
<dbReference type="EMBL" id="CP011494">
    <property type="protein sequence ID" value="AKO51991.1"/>
    <property type="molecule type" value="Genomic_DNA"/>
</dbReference>
<name>A0A0H4HZ59_9GAMM</name>
<dbReference type="PATRIC" id="fig|330734.3.peg.1223"/>
<dbReference type="KEGG" id="mpq:ABA45_05760"/>
<accession>A0A0H4HZ59</accession>
<proteinExistence type="predicted"/>
<evidence type="ECO:0000313" key="3">
    <source>
        <dbReference type="Proteomes" id="UP000036406"/>
    </source>
</evidence>
<keyword evidence="1" id="KW-0472">Membrane</keyword>
<feature type="transmembrane region" description="Helical" evidence="1">
    <location>
        <begin position="129"/>
        <end position="152"/>
    </location>
</feature>
<dbReference type="Proteomes" id="UP000036406">
    <property type="component" value="Chromosome"/>
</dbReference>
<sequence length="201" mass="21397">MNKFRFISSAPNTDQLHAIIIESRNHEQALGSMRAKLTQDEKVVSVNVHQDGNWLVIEGEPLEASQIISHPDYENPGALIEGPAIASEDVKSTAVVTQPEKRGRGFKVSGSPTPSLPKPGAIGVSGEPLIVVIMGSVSGLLLIAALIGAVAINWLYVPSAPLMMLTLFSPPLAALVITFILKYLAGILATLLRMEVANKAE</sequence>
<organism evidence="2 3">
    <name type="scientific">Marinobacter psychrophilus</name>
    <dbReference type="NCBI Taxonomy" id="330734"/>
    <lineage>
        <taxon>Bacteria</taxon>
        <taxon>Pseudomonadati</taxon>
        <taxon>Pseudomonadota</taxon>
        <taxon>Gammaproteobacteria</taxon>
        <taxon>Pseudomonadales</taxon>
        <taxon>Marinobacteraceae</taxon>
        <taxon>Marinobacter</taxon>
    </lineage>
</organism>
<keyword evidence="3" id="KW-1185">Reference proteome</keyword>
<reference evidence="2 3" key="1">
    <citation type="submission" date="2015-05" db="EMBL/GenBank/DDBJ databases">
        <title>Complete genome of Marinobacter psychrophilus strain 20041T isolated from sea-ice of the Canadian Basin.</title>
        <authorList>
            <person name="Song L."/>
            <person name="Ren L."/>
            <person name="Yu Y."/>
            <person name="Wang X."/>
        </authorList>
    </citation>
    <scope>NUCLEOTIDE SEQUENCE [LARGE SCALE GENOMIC DNA]</scope>
    <source>
        <strain evidence="2 3">20041</strain>
    </source>
</reference>
<feature type="transmembrane region" description="Helical" evidence="1">
    <location>
        <begin position="172"/>
        <end position="192"/>
    </location>
</feature>
<evidence type="ECO:0000256" key="1">
    <source>
        <dbReference type="SAM" id="Phobius"/>
    </source>
</evidence>
<protein>
    <submittedName>
        <fullName evidence="2">Uncharacterized protein</fullName>
    </submittedName>
</protein>
<dbReference type="AlphaFoldDB" id="A0A0H4HZ59"/>
<evidence type="ECO:0000313" key="2">
    <source>
        <dbReference type="EMBL" id="AKO51991.1"/>
    </source>
</evidence>